<evidence type="ECO:0000259" key="2">
    <source>
        <dbReference type="Pfam" id="PF08327"/>
    </source>
</evidence>
<feature type="domain" description="Activator of Hsp90 ATPase homologue 1/2-like C-terminal" evidence="2">
    <location>
        <begin position="11"/>
        <end position="140"/>
    </location>
</feature>
<dbReference type="Gene3D" id="3.30.530.20">
    <property type="match status" value="1"/>
</dbReference>
<comment type="caution">
    <text evidence="3">The sequence shown here is derived from an EMBL/GenBank/DDBJ whole genome shotgun (WGS) entry which is preliminary data.</text>
</comment>
<dbReference type="SUPFAM" id="SSF55961">
    <property type="entry name" value="Bet v1-like"/>
    <property type="match status" value="1"/>
</dbReference>
<proteinExistence type="inferred from homology"/>
<dbReference type="Pfam" id="PF08327">
    <property type="entry name" value="AHSA1"/>
    <property type="match status" value="1"/>
</dbReference>
<organism evidence="3 4">
    <name type="scientific">Amycolatopsis vastitatis</name>
    <dbReference type="NCBI Taxonomy" id="1905142"/>
    <lineage>
        <taxon>Bacteria</taxon>
        <taxon>Bacillati</taxon>
        <taxon>Actinomycetota</taxon>
        <taxon>Actinomycetes</taxon>
        <taxon>Pseudonocardiales</taxon>
        <taxon>Pseudonocardiaceae</taxon>
        <taxon>Amycolatopsis</taxon>
    </lineage>
</organism>
<sequence length="146" mass="16276">MAELTITRLFDAPRELVYAAWTDPDQLARWLGPRGFTGSAVTVDARPGGLWRACITSPDGDEHWMRGVYRELDPPSRIVFGFVWETEGDLRAETLVSIGFADAGGKTEMTFTQRGFPTGGDRDGHHTGWTECFERLAGHLHGKEPR</sequence>
<dbReference type="EMBL" id="NMUL01000057">
    <property type="protein sequence ID" value="OXM60702.1"/>
    <property type="molecule type" value="Genomic_DNA"/>
</dbReference>
<dbReference type="InterPro" id="IPR013538">
    <property type="entry name" value="ASHA1/2-like_C"/>
</dbReference>
<keyword evidence="4" id="KW-1185">Reference proteome</keyword>
<dbReference type="RefSeq" id="WP_093953025.1">
    <property type="nucleotide sequence ID" value="NZ_NMUL01000057.1"/>
</dbReference>
<evidence type="ECO:0000313" key="3">
    <source>
        <dbReference type="EMBL" id="OXM60702.1"/>
    </source>
</evidence>
<evidence type="ECO:0000313" key="4">
    <source>
        <dbReference type="Proteomes" id="UP000215199"/>
    </source>
</evidence>
<dbReference type="OrthoDB" id="3365660at2"/>
<dbReference type="Proteomes" id="UP000215199">
    <property type="component" value="Unassembled WGS sequence"/>
</dbReference>
<evidence type="ECO:0000256" key="1">
    <source>
        <dbReference type="ARBA" id="ARBA00006817"/>
    </source>
</evidence>
<dbReference type="InterPro" id="IPR023393">
    <property type="entry name" value="START-like_dom_sf"/>
</dbReference>
<comment type="similarity">
    <text evidence="1">Belongs to the AHA1 family.</text>
</comment>
<accession>A0A229SPF3</accession>
<gene>
    <name evidence="3" type="ORF">CF165_41280</name>
</gene>
<reference evidence="4" key="1">
    <citation type="submission" date="2017-07" db="EMBL/GenBank/DDBJ databases">
        <title>Comparative genome mining reveals phylogenetic distribution patterns of secondary metabolites in Amycolatopsis.</title>
        <authorList>
            <person name="Adamek M."/>
            <person name="Alanjary M."/>
            <person name="Sales-Ortells H."/>
            <person name="Goodfellow M."/>
            <person name="Bull A.T."/>
            <person name="Kalinowski J."/>
            <person name="Ziemert N."/>
        </authorList>
    </citation>
    <scope>NUCLEOTIDE SEQUENCE [LARGE SCALE GENOMIC DNA]</scope>
    <source>
        <strain evidence="4">H5</strain>
    </source>
</reference>
<protein>
    <submittedName>
        <fullName evidence="3">Polyketide cyclase</fullName>
    </submittedName>
</protein>
<dbReference type="AlphaFoldDB" id="A0A229SPF3"/>
<name>A0A229SPF3_9PSEU</name>